<dbReference type="EMBL" id="DVFO01000048">
    <property type="protein sequence ID" value="HIQ60988.1"/>
    <property type="molecule type" value="Genomic_DNA"/>
</dbReference>
<reference evidence="1" key="2">
    <citation type="journal article" date="2021" name="PeerJ">
        <title>Extensive microbial diversity within the chicken gut microbiome revealed by metagenomics and culture.</title>
        <authorList>
            <person name="Gilroy R."/>
            <person name="Ravi A."/>
            <person name="Getino M."/>
            <person name="Pursley I."/>
            <person name="Horton D.L."/>
            <person name="Alikhan N.F."/>
            <person name="Baker D."/>
            <person name="Gharbi K."/>
            <person name="Hall N."/>
            <person name="Watson M."/>
            <person name="Adriaenssens E.M."/>
            <person name="Foster-Nyarko E."/>
            <person name="Jarju S."/>
            <person name="Secka A."/>
            <person name="Antonio M."/>
            <person name="Oren A."/>
            <person name="Chaudhuri R.R."/>
            <person name="La Ragione R."/>
            <person name="Hildebrand F."/>
            <person name="Pallen M.J."/>
        </authorList>
    </citation>
    <scope>NUCLEOTIDE SEQUENCE</scope>
    <source>
        <strain evidence="1">ChiGjej2B2-12916</strain>
    </source>
</reference>
<reference evidence="1" key="1">
    <citation type="submission" date="2020-10" db="EMBL/GenBank/DDBJ databases">
        <authorList>
            <person name="Gilroy R."/>
        </authorList>
    </citation>
    <scope>NUCLEOTIDE SEQUENCE</scope>
    <source>
        <strain evidence="1">ChiGjej2B2-12916</strain>
    </source>
</reference>
<organism evidence="1 2">
    <name type="scientific">Candidatus Enterenecus faecium</name>
    <dbReference type="NCBI Taxonomy" id="2840780"/>
    <lineage>
        <taxon>Bacteria</taxon>
        <taxon>Bacillati</taxon>
        <taxon>Bacillota</taxon>
        <taxon>Clostridia</taxon>
        <taxon>Eubacteriales</taxon>
        <taxon>Candidatus Enterenecus</taxon>
    </lineage>
</organism>
<evidence type="ECO:0000313" key="2">
    <source>
        <dbReference type="Proteomes" id="UP000886879"/>
    </source>
</evidence>
<dbReference type="AlphaFoldDB" id="A0A9D0YUG0"/>
<name>A0A9D0YUG0_9FIRM</name>
<sequence length="236" mass="27240">MEIRCVWEHNGNDTLLYSIDTPGAFTRGASFEIAVEKMPSEIESYLHWIGEPIPEHFEVMVIQDAACGLNICDADSEVLFESEKAPLCQEEYTALKQLVLKSAADFLTLYNAIPDPSKCLVPMRNTFYGQVPGTAEEMYQHTKNVNEYYLGEIEVAADNEGDIWDCRHRAFINLEQYPNYLENPVFEGSYGESWTLRKVMRRFLWHDRIHAKAMYRRAVKAFGDQEIPNVFCFKDV</sequence>
<gene>
    <name evidence="1" type="ORF">IAD31_05275</name>
</gene>
<proteinExistence type="predicted"/>
<protein>
    <recommendedName>
        <fullName evidence="3">DinB-like domain-containing protein</fullName>
    </recommendedName>
</protein>
<dbReference type="Proteomes" id="UP000886879">
    <property type="component" value="Unassembled WGS sequence"/>
</dbReference>
<evidence type="ECO:0000313" key="1">
    <source>
        <dbReference type="EMBL" id="HIQ60988.1"/>
    </source>
</evidence>
<comment type="caution">
    <text evidence="1">The sequence shown here is derived from an EMBL/GenBank/DDBJ whole genome shotgun (WGS) entry which is preliminary data.</text>
</comment>
<evidence type="ECO:0008006" key="3">
    <source>
        <dbReference type="Google" id="ProtNLM"/>
    </source>
</evidence>
<accession>A0A9D0YUG0</accession>